<keyword evidence="7" id="KW-1185">Reference proteome</keyword>
<dbReference type="SUPFAM" id="SSF54747">
    <property type="entry name" value="Ribosomal L11/L12e N-terminal domain"/>
    <property type="match status" value="1"/>
</dbReference>
<organism evidence="6 7">
    <name type="scientific">Cinchona calisaya</name>
    <dbReference type="NCBI Taxonomy" id="153742"/>
    <lineage>
        <taxon>Eukaryota</taxon>
        <taxon>Viridiplantae</taxon>
        <taxon>Streptophyta</taxon>
        <taxon>Embryophyta</taxon>
        <taxon>Tracheophyta</taxon>
        <taxon>Spermatophyta</taxon>
        <taxon>Magnoliopsida</taxon>
        <taxon>eudicotyledons</taxon>
        <taxon>Gunneridae</taxon>
        <taxon>Pentapetalae</taxon>
        <taxon>asterids</taxon>
        <taxon>lamiids</taxon>
        <taxon>Gentianales</taxon>
        <taxon>Rubiaceae</taxon>
        <taxon>Cinchonoideae</taxon>
        <taxon>Cinchoneae</taxon>
        <taxon>Cinchona</taxon>
    </lineage>
</organism>
<keyword evidence="4" id="KW-1133">Transmembrane helix</keyword>
<dbReference type="GO" id="GO:0005840">
    <property type="term" value="C:ribosome"/>
    <property type="evidence" value="ECO:0007669"/>
    <property type="project" value="UniProtKB-KW"/>
</dbReference>
<keyword evidence="2" id="KW-0689">Ribosomal protein</keyword>
<dbReference type="Pfam" id="PF03946">
    <property type="entry name" value="Ribosomal_L11_N"/>
    <property type="match status" value="1"/>
</dbReference>
<feature type="transmembrane region" description="Helical" evidence="4">
    <location>
        <begin position="13"/>
        <end position="34"/>
    </location>
</feature>
<proteinExistence type="inferred from homology"/>
<dbReference type="EMBL" id="JBJUIK010000001">
    <property type="protein sequence ID" value="KAL3537989.1"/>
    <property type="molecule type" value="Genomic_DNA"/>
</dbReference>
<dbReference type="InterPro" id="IPR020784">
    <property type="entry name" value="Ribosomal_uL11_N"/>
</dbReference>
<evidence type="ECO:0000256" key="3">
    <source>
        <dbReference type="ARBA" id="ARBA00023274"/>
    </source>
</evidence>
<comment type="similarity">
    <text evidence="1">Belongs to the universal ribosomal protein uL11 family.</text>
</comment>
<evidence type="ECO:0000313" key="7">
    <source>
        <dbReference type="Proteomes" id="UP001630127"/>
    </source>
</evidence>
<protein>
    <recommendedName>
        <fullName evidence="5">Large ribosomal subunit protein uL11 N-terminal domain-containing protein</fullName>
    </recommendedName>
</protein>
<dbReference type="InterPro" id="IPR036796">
    <property type="entry name" value="Ribosomal_uL11_N_sf"/>
</dbReference>
<name>A0ABD3B392_9GENT</name>
<keyword evidence="3" id="KW-0687">Ribonucleoprotein</keyword>
<dbReference type="Gene3D" id="3.30.1550.10">
    <property type="entry name" value="Ribosomal protein L11/L12, N-terminal domain"/>
    <property type="match status" value="1"/>
</dbReference>
<gene>
    <name evidence="6" type="ORF">ACH5RR_001355</name>
</gene>
<keyword evidence="4" id="KW-0472">Membrane</keyword>
<feature type="domain" description="Large ribosomal subunit protein uL11 N-terminal" evidence="5">
    <location>
        <begin position="35"/>
        <end position="80"/>
    </location>
</feature>
<accession>A0ABD3B392</accession>
<evidence type="ECO:0000256" key="4">
    <source>
        <dbReference type="SAM" id="Phobius"/>
    </source>
</evidence>
<keyword evidence="4" id="KW-0812">Transmembrane</keyword>
<dbReference type="GO" id="GO:1990904">
    <property type="term" value="C:ribonucleoprotein complex"/>
    <property type="evidence" value="ECO:0007669"/>
    <property type="project" value="UniProtKB-KW"/>
</dbReference>
<evidence type="ECO:0000313" key="6">
    <source>
        <dbReference type="EMBL" id="KAL3537989.1"/>
    </source>
</evidence>
<evidence type="ECO:0000256" key="1">
    <source>
        <dbReference type="ARBA" id="ARBA00010537"/>
    </source>
</evidence>
<evidence type="ECO:0000256" key="2">
    <source>
        <dbReference type="ARBA" id="ARBA00022980"/>
    </source>
</evidence>
<reference evidence="6 7" key="1">
    <citation type="submission" date="2024-11" db="EMBL/GenBank/DDBJ databases">
        <title>A near-complete genome assembly of Cinchona calisaya.</title>
        <authorList>
            <person name="Lian D.C."/>
            <person name="Zhao X.W."/>
            <person name="Wei L."/>
        </authorList>
    </citation>
    <scope>NUCLEOTIDE SEQUENCE [LARGE SCALE GENOMIC DNA]</scope>
    <source>
        <tissue evidence="6">Nenye</tissue>
    </source>
</reference>
<dbReference type="Proteomes" id="UP001630127">
    <property type="component" value="Unassembled WGS sequence"/>
</dbReference>
<comment type="caution">
    <text evidence="6">The sequence shown here is derived from an EMBL/GenBank/DDBJ whole genome shotgun (WGS) entry which is preliminary data.</text>
</comment>
<sequence length="82" mass="8861">MESQYCSDHAADVTSIVVLVHVLQFWALLVMVLLKATPCPPVGPTLGSKGINIMAFCKDDNARTADKAGYDNAFEIIVYDAS</sequence>
<evidence type="ECO:0000259" key="5">
    <source>
        <dbReference type="Pfam" id="PF03946"/>
    </source>
</evidence>
<dbReference type="AlphaFoldDB" id="A0ABD3B392"/>